<evidence type="ECO:0000256" key="4">
    <source>
        <dbReference type="ARBA" id="ARBA00022912"/>
    </source>
</evidence>
<organism evidence="9 10">
    <name type="scientific">Hohenbuehelia grisea</name>
    <dbReference type="NCBI Taxonomy" id="104357"/>
    <lineage>
        <taxon>Eukaryota</taxon>
        <taxon>Fungi</taxon>
        <taxon>Dikarya</taxon>
        <taxon>Basidiomycota</taxon>
        <taxon>Agaricomycotina</taxon>
        <taxon>Agaricomycetes</taxon>
        <taxon>Agaricomycetidae</taxon>
        <taxon>Agaricales</taxon>
        <taxon>Pleurotineae</taxon>
        <taxon>Pleurotaceae</taxon>
        <taxon>Hohenbuehelia</taxon>
    </lineage>
</organism>
<protein>
    <recommendedName>
        <fullName evidence="6">M-phase inducer phosphatase</fullName>
        <ecNumber evidence="6">3.1.3.48</ecNumber>
    </recommendedName>
</protein>
<comment type="catalytic activity">
    <reaction evidence="6">
        <text>O-phospho-L-tyrosyl-[protein] + H2O = L-tyrosyl-[protein] + phosphate</text>
        <dbReference type="Rhea" id="RHEA:10684"/>
        <dbReference type="Rhea" id="RHEA-COMP:10136"/>
        <dbReference type="Rhea" id="RHEA-COMP:20101"/>
        <dbReference type="ChEBI" id="CHEBI:15377"/>
        <dbReference type="ChEBI" id="CHEBI:43474"/>
        <dbReference type="ChEBI" id="CHEBI:46858"/>
        <dbReference type="ChEBI" id="CHEBI:61978"/>
        <dbReference type="EC" id="3.1.3.48"/>
    </reaction>
</comment>
<comment type="caution">
    <text evidence="9">The sequence shown here is derived from an EMBL/GenBank/DDBJ whole genome shotgun (WGS) entry which is preliminary data.</text>
</comment>
<keyword evidence="5 6" id="KW-0131">Cell cycle</keyword>
<sequence>MAFIRRFVDVSHPYKKAKRNPRQEPSSNMSAFMPSKFLNVPQVLSRQSSLRTSKTRDDVDDFLSSDLEISFASTVSLHSPPRDTISLTPQSECVPMDISPAPPPKPVFMAAPITSISSGKPLTRPRAFTSGARLFGRDVSNENIANPGNTPSASKPGSTKASGKRTQRSALPTEWFAPRHEQQVFISSENQSSSPLNVPDSPATDAMDVDIELSAPISYFNAQPHTAAPTCTTFGNIASPALDVVPRTAAPTSTSFGNLFYDTMSPRRSLDSPAQPHPKKRRSVSPEATRRSYEDASSSPAPLSPSVLKLERMASAANLSRLAKPTLEGLGVPSANGLKRPRRPALSAMVRPTEIATIQSAYPVLSSDDSKEEEHAPVALLPPPRRAFSALLPKGFGELSSDEGSFDGPDMSSPAQAYAKRQQMKTIRRCDGTEDFRPLTGATAMSIKDSPSSRFMAPGLPGFGDNEAHGKILPCHRVTDDGLMRISVQTLNALLDGKYNAKIADFHIIDCRFDYEYNGGHIPGAININTALAVEEMLLGLGMPKPKPSVSGDSARKTILVFHCEFSAKRAPTFAKHLRAKDRSMNNHVYPKIHFPEVYILEGGYCQYFKASGVRCQPPAYVTMDDPSHANARREDLDHFRKAKFGRHKSYTYGDGGAKMIVSQPSQPKRNTVPNGANPLFAAANAARTRRGGASGLSTLPEDSNMTSHSDDEDTDIGDSPCPPPTKATAFKPLKRPTRTLVRAETYAPMRASYC</sequence>
<evidence type="ECO:0000256" key="6">
    <source>
        <dbReference type="RuleBase" id="RU368028"/>
    </source>
</evidence>
<dbReference type="Gene3D" id="3.40.250.10">
    <property type="entry name" value="Rhodanese-like domain"/>
    <property type="match status" value="1"/>
</dbReference>
<keyword evidence="6" id="KW-0498">Mitosis</keyword>
<dbReference type="EC" id="3.1.3.48" evidence="6"/>
<evidence type="ECO:0000256" key="2">
    <source>
        <dbReference type="ARBA" id="ARBA00022618"/>
    </source>
</evidence>
<gene>
    <name evidence="9" type="ORF">HGRIS_013220</name>
</gene>
<accession>A0ABR3IV03</accession>
<feature type="compositionally biased region" description="Low complexity" evidence="7">
    <location>
        <begin position="296"/>
        <end position="305"/>
    </location>
</feature>
<dbReference type="PROSITE" id="PS00380">
    <property type="entry name" value="RHODANESE_1"/>
    <property type="match status" value="1"/>
</dbReference>
<dbReference type="PANTHER" id="PTHR10828:SF17">
    <property type="entry name" value="PROTEIN-TYROSINE-PHOSPHATASE"/>
    <property type="match status" value="1"/>
</dbReference>
<dbReference type="EMBL" id="JASNQZ010000015">
    <property type="protein sequence ID" value="KAL0947079.1"/>
    <property type="molecule type" value="Genomic_DNA"/>
</dbReference>
<comment type="function">
    <text evidence="6">Tyrosine protein phosphatase which functions as a dosage-dependent inducer of mitotic progression.</text>
</comment>
<reference evidence="10" key="1">
    <citation type="submission" date="2024-06" db="EMBL/GenBank/DDBJ databases">
        <title>Multi-omics analyses provide insights into the biosynthesis of the anticancer antibiotic pleurotin in Hohenbuehelia grisea.</title>
        <authorList>
            <person name="Weaver J.A."/>
            <person name="Alberti F."/>
        </authorList>
    </citation>
    <scope>NUCLEOTIDE SEQUENCE [LARGE SCALE GENOMIC DNA]</scope>
    <source>
        <strain evidence="10">T-177</strain>
    </source>
</reference>
<proteinExistence type="inferred from homology"/>
<keyword evidence="3 6" id="KW-0378">Hydrolase</keyword>
<evidence type="ECO:0000256" key="7">
    <source>
        <dbReference type="SAM" id="MobiDB-lite"/>
    </source>
</evidence>
<feature type="region of interest" description="Disordered" evidence="7">
    <location>
        <begin position="255"/>
        <end position="305"/>
    </location>
</feature>
<evidence type="ECO:0000259" key="8">
    <source>
        <dbReference type="PROSITE" id="PS50206"/>
    </source>
</evidence>
<evidence type="ECO:0000256" key="5">
    <source>
        <dbReference type="ARBA" id="ARBA00023306"/>
    </source>
</evidence>
<dbReference type="PRINTS" id="PR00716">
    <property type="entry name" value="MPIPHPHTASE"/>
</dbReference>
<dbReference type="SMART" id="SM00450">
    <property type="entry name" value="RHOD"/>
    <property type="match status" value="1"/>
</dbReference>
<dbReference type="InterPro" id="IPR000751">
    <property type="entry name" value="MPI_Phosphatase"/>
</dbReference>
<keyword evidence="2 6" id="KW-0132">Cell division</keyword>
<keyword evidence="4 6" id="KW-0904">Protein phosphatase</keyword>
<keyword evidence="10" id="KW-1185">Reference proteome</keyword>
<name>A0ABR3IV03_9AGAR</name>
<dbReference type="CDD" id="cd01530">
    <property type="entry name" value="Cdc25"/>
    <property type="match status" value="1"/>
</dbReference>
<evidence type="ECO:0000313" key="10">
    <source>
        <dbReference type="Proteomes" id="UP001556367"/>
    </source>
</evidence>
<dbReference type="InterPro" id="IPR001763">
    <property type="entry name" value="Rhodanese-like_dom"/>
</dbReference>
<evidence type="ECO:0000313" key="9">
    <source>
        <dbReference type="EMBL" id="KAL0947079.1"/>
    </source>
</evidence>
<feature type="compositionally biased region" description="Polar residues" evidence="7">
    <location>
        <begin position="696"/>
        <end position="708"/>
    </location>
</feature>
<comment type="similarity">
    <text evidence="1 6">Belongs to the MPI phosphatase family.</text>
</comment>
<dbReference type="PANTHER" id="PTHR10828">
    <property type="entry name" value="M-PHASE INDUCER PHOSPHATASE DUAL SPECIFICITY PHOSPHATASE CDC25"/>
    <property type="match status" value="1"/>
</dbReference>
<feature type="region of interest" description="Disordered" evidence="7">
    <location>
        <begin position="134"/>
        <end position="177"/>
    </location>
</feature>
<dbReference type="PROSITE" id="PS50206">
    <property type="entry name" value="RHODANESE_3"/>
    <property type="match status" value="1"/>
</dbReference>
<dbReference type="Pfam" id="PF00581">
    <property type="entry name" value="Rhodanese"/>
    <property type="match status" value="1"/>
</dbReference>
<evidence type="ECO:0000256" key="3">
    <source>
        <dbReference type="ARBA" id="ARBA00022801"/>
    </source>
</evidence>
<evidence type="ECO:0000256" key="1">
    <source>
        <dbReference type="ARBA" id="ARBA00011065"/>
    </source>
</evidence>
<feature type="region of interest" description="Disordered" evidence="7">
    <location>
        <begin position="687"/>
        <end position="729"/>
    </location>
</feature>
<dbReference type="InterPro" id="IPR001307">
    <property type="entry name" value="Thiosulphate_STrfase_CS"/>
</dbReference>
<feature type="domain" description="Rhodanese" evidence="8">
    <location>
        <begin position="502"/>
        <end position="617"/>
    </location>
</feature>
<dbReference type="InterPro" id="IPR036873">
    <property type="entry name" value="Rhodanese-like_dom_sf"/>
</dbReference>
<dbReference type="SUPFAM" id="SSF52821">
    <property type="entry name" value="Rhodanese/Cell cycle control phosphatase"/>
    <property type="match status" value="1"/>
</dbReference>
<dbReference type="Proteomes" id="UP001556367">
    <property type="component" value="Unassembled WGS sequence"/>
</dbReference>
<feature type="compositionally biased region" description="Polar residues" evidence="7">
    <location>
        <begin position="141"/>
        <end position="161"/>
    </location>
</feature>